<comment type="caution">
    <text evidence="1">The sequence shown here is derived from an EMBL/GenBank/DDBJ whole genome shotgun (WGS) entry which is preliminary data.</text>
</comment>
<evidence type="ECO:0000313" key="1">
    <source>
        <dbReference type="EMBL" id="KAK6588663.1"/>
    </source>
</evidence>
<proteinExistence type="predicted"/>
<name>A0AAV9XVN6_9CRYT</name>
<dbReference type="AlphaFoldDB" id="A0AAV9XVN6"/>
<reference evidence="1 2" key="1">
    <citation type="submission" date="2023-10" db="EMBL/GenBank/DDBJ databases">
        <title>Comparative genomics analysis reveals potential genetic determinants of host preference in Cryptosporidium xiaoi.</title>
        <authorList>
            <person name="Xiao L."/>
            <person name="Li J."/>
        </authorList>
    </citation>
    <scope>NUCLEOTIDE SEQUENCE [LARGE SCALE GENOMIC DNA]</scope>
    <source>
        <strain evidence="1 2">52996</strain>
    </source>
</reference>
<organism evidence="1 2">
    <name type="scientific">Cryptosporidium xiaoi</name>
    <dbReference type="NCBI Taxonomy" id="659607"/>
    <lineage>
        <taxon>Eukaryota</taxon>
        <taxon>Sar</taxon>
        <taxon>Alveolata</taxon>
        <taxon>Apicomplexa</taxon>
        <taxon>Conoidasida</taxon>
        <taxon>Coccidia</taxon>
        <taxon>Eucoccidiorida</taxon>
        <taxon>Eimeriorina</taxon>
        <taxon>Cryptosporidiidae</taxon>
        <taxon>Cryptosporidium</taxon>
    </lineage>
</organism>
<gene>
    <name evidence="1" type="ORF">RS030_3409</name>
</gene>
<protein>
    <submittedName>
        <fullName evidence="1">Uncharacterized protein</fullName>
    </submittedName>
</protein>
<sequence>MAENDPYSRVRKLRYKNIIKKPNREITNVNDPETKKTSSNNINIEENKLGLYDSVSTEKQTEFDDNKLIIKKGQGRIISSNTTVKGFHTKFQQELNIGDMIEVEHPNTLITERREVINIASDRTLIIDREFSSDFVSTTEYYIVSGNSVNEYKEKNNTISYREKQGLFKYKTVVKSIDLNLSREDVLDIRAKKQRDKYCWI</sequence>
<evidence type="ECO:0000313" key="2">
    <source>
        <dbReference type="Proteomes" id="UP001311799"/>
    </source>
</evidence>
<keyword evidence="2" id="KW-1185">Reference proteome</keyword>
<accession>A0AAV9XVN6</accession>
<dbReference type="Proteomes" id="UP001311799">
    <property type="component" value="Unassembled WGS sequence"/>
</dbReference>
<dbReference type="EMBL" id="JAWDEY010000031">
    <property type="protein sequence ID" value="KAK6588663.1"/>
    <property type="molecule type" value="Genomic_DNA"/>
</dbReference>